<accession>A0A3E1NMH7</accession>
<name>A0A3E1NMH7_9BACT</name>
<sequence length="60" mass="6915">MYSVVNIGKDGWMVGWLNGYFRRRLRREWRIENRKSTVETILAKALTLPAAVSPQPLIVG</sequence>
<comment type="caution">
    <text evidence="1">The sequence shown here is derived from an EMBL/GenBank/DDBJ whole genome shotgun (WGS) entry which is preliminary data.</text>
</comment>
<organism evidence="1 2">
    <name type="scientific">Deminuibacter soli</name>
    <dbReference type="NCBI Taxonomy" id="2291815"/>
    <lineage>
        <taxon>Bacteria</taxon>
        <taxon>Pseudomonadati</taxon>
        <taxon>Bacteroidota</taxon>
        <taxon>Chitinophagia</taxon>
        <taxon>Chitinophagales</taxon>
        <taxon>Chitinophagaceae</taxon>
        <taxon>Deminuibacter</taxon>
    </lineage>
</organism>
<evidence type="ECO:0000313" key="2">
    <source>
        <dbReference type="Proteomes" id="UP000261284"/>
    </source>
</evidence>
<dbReference type="AlphaFoldDB" id="A0A3E1NMH7"/>
<gene>
    <name evidence="1" type="ORF">DXN05_10245</name>
</gene>
<dbReference type="Proteomes" id="UP000261284">
    <property type="component" value="Unassembled WGS sequence"/>
</dbReference>
<dbReference type="EMBL" id="QTJU01000002">
    <property type="protein sequence ID" value="RFM29123.1"/>
    <property type="molecule type" value="Genomic_DNA"/>
</dbReference>
<keyword evidence="2" id="KW-1185">Reference proteome</keyword>
<reference evidence="1 2" key="1">
    <citation type="submission" date="2018-08" db="EMBL/GenBank/DDBJ databases">
        <title>Chitinophagaceae sp. K23C18032701, a novel bacterium isolated from forest soil.</title>
        <authorList>
            <person name="Wang C."/>
        </authorList>
    </citation>
    <scope>NUCLEOTIDE SEQUENCE [LARGE SCALE GENOMIC DNA]</scope>
    <source>
        <strain evidence="1 2">K23C18032701</strain>
    </source>
</reference>
<protein>
    <submittedName>
        <fullName evidence="1">Uncharacterized protein</fullName>
    </submittedName>
</protein>
<evidence type="ECO:0000313" key="1">
    <source>
        <dbReference type="EMBL" id="RFM29123.1"/>
    </source>
</evidence>
<proteinExistence type="predicted"/>